<dbReference type="AlphaFoldDB" id="A0AAN9T267"/>
<reference evidence="1 2" key="1">
    <citation type="submission" date="2024-01" db="EMBL/GenBank/DDBJ databases">
        <title>The genomes of 5 underutilized Papilionoideae crops provide insights into root nodulation and disease resistanc.</title>
        <authorList>
            <person name="Jiang F."/>
        </authorList>
    </citation>
    <scope>NUCLEOTIDE SEQUENCE [LARGE SCALE GENOMIC DNA]</scope>
    <source>
        <strain evidence="1">DUOXIRENSHENG_FW03</strain>
        <tissue evidence="1">Leaves</tissue>
    </source>
</reference>
<dbReference type="Proteomes" id="UP001386955">
    <property type="component" value="Unassembled WGS sequence"/>
</dbReference>
<accession>A0AAN9T267</accession>
<evidence type="ECO:0000313" key="1">
    <source>
        <dbReference type="EMBL" id="KAK7411504.1"/>
    </source>
</evidence>
<sequence>MGFGHSKGLAIWRSKLVQEVGEVGTELINLRDRRCRQQAELVHLRLVKLHGSVDTLDLLGRLVALLFCLVGDQVDDQGVSLVLREVVSGFLAEGGEVSHIVRLPRGPELGIQ</sequence>
<organism evidence="1 2">
    <name type="scientific">Psophocarpus tetragonolobus</name>
    <name type="common">Winged bean</name>
    <name type="synonym">Dolichos tetragonolobus</name>
    <dbReference type="NCBI Taxonomy" id="3891"/>
    <lineage>
        <taxon>Eukaryota</taxon>
        <taxon>Viridiplantae</taxon>
        <taxon>Streptophyta</taxon>
        <taxon>Embryophyta</taxon>
        <taxon>Tracheophyta</taxon>
        <taxon>Spermatophyta</taxon>
        <taxon>Magnoliopsida</taxon>
        <taxon>eudicotyledons</taxon>
        <taxon>Gunneridae</taxon>
        <taxon>Pentapetalae</taxon>
        <taxon>rosids</taxon>
        <taxon>fabids</taxon>
        <taxon>Fabales</taxon>
        <taxon>Fabaceae</taxon>
        <taxon>Papilionoideae</taxon>
        <taxon>50 kb inversion clade</taxon>
        <taxon>NPAAA clade</taxon>
        <taxon>indigoferoid/millettioid clade</taxon>
        <taxon>Phaseoleae</taxon>
        <taxon>Psophocarpus</taxon>
    </lineage>
</organism>
<protein>
    <submittedName>
        <fullName evidence="1">Uncharacterized protein</fullName>
    </submittedName>
</protein>
<comment type="caution">
    <text evidence="1">The sequence shown here is derived from an EMBL/GenBank/DDBJ whole genome shotgun (WGS) entry which is preliminary data.</text>
</comment>
<gene>
    <name evidence="1" type="ORF">VNO78_02938</name>
</gene>
<keyword evidence="2" id="KW-1185">Reference proteome</keyword>
<name>A0AAN9T267_PSOTE</name>
<proteinExistence type="predicted"/>
<dbReference type="EMBL" id="JAYMYS010000001">
    <property type="protein sequence ID" value="KAK7411504.1"/>
    <property type="molecule type" value="Genomic_DNA"/>
</dbReference>
<evidence type="ECO:0000313" key="2">
    <source>
        <dbReference type="Proteomes" id="UP001386955"/>
    </source>
</evidence>